<accession>A0A921TBY6</accession>
<feature type="region of interest" description="Disordered" evidence="1">
    <location>
        <begin position="43"/>
        <end position="71"/>
    </location>
</feature>
<reference evidence="2" key="1">
    <citation type="submission" date="2013-03" db="EMBL/GenBank/DDBJ databases">
        <title>Genome Sequence of the Profundibacterium mesophilum strain KAUST100406-0324T from Red Sea, a novel genus in the family Rhodobacteraceae.</title>
        <authorList>
            <person name="Essack M."/>
            <person name="Alam I."/>
            <person name="Lafi F."/>
            <person name="Alawi W."/>
            <person name="Kamanu F."/>
            <person name="Al-Suwailem A."/>
            <person name="Lee O.O."/>
            <person name="Xu Y."/>
            <person name="Bajic V."/>
            <person name="Qian P.-Y."/>
            <person name="Archer J."/>
        </authorList>
    </citation>
    <scope>NUCLEOTIDE SEQUENCE</scope>
    <source>
        <strain evidence="2">KAUST100406-0324</strain>
    </source>
</reference>
<evidence type="ECO:0000256" key="1">
    <source>
        <dbReference type="SAM" id="MobiDB-lite"/>
    </source>
</evidence>
<name>A0A921TBY6_9RHOB</name>
<evidence type="ECO:0000313" key="3">
    <source>
        <dbReference type="Proteomes" id="UP000698242"/>
    </source>
</evidence>
<dbReference type="RefSeq" id="WP_159966742.1">
    <property type="nucleotide sequence ID" value="NZ_APKE01000056.1"/>
</dbReference>
<comment type="caution">
    <text evidence="2">The sequence shown here is derived from an EMBL/GenBank/DDBJ whole genome shotgun (WGS) entry which is preliminary data.</text>
</comment>
<dbReference type="EMBL" id="APKE01000056">
    <property type="protein sequence ID" value="KAF0674431.1"/>
    <property type="molecule type" value="Genomic_DNA"/>
</dbReference>
<organism evidence="2 3">
    <name type="scientific">Profundibacterium mesophilum KAUST100406-0324</name>
    <dbReference type="NCBI Taxonomy" id="1037889"/>
    <lineage>
        <taxon>Bacteria</taxon>
        <taxon>Pseudomonadati</taxon>
        <taxon>Pseudomonadota</taxon>
        <taxon>Alphaproteobacteria</taxon>
        <taxon>Rhodobacterales</taxon>
        <taxon>Roseobacteraceae</taxon>
        <taxon>Profundibacterium</taxon>
    </lineage>
</organism>
<evidence type="ECO:0000313" key="2">
    <source>
        <dbReference type="EMBL" id="KAF0674431.1"/>
    </source>
</evidence>
<keyword evidence="3" id="KW-1185">Reference proteome</keyword>
<gene>
    <name evidence="2" type="ORF">PMES_03266</name>
</gene>
<sequence>MHTDKDLRIAPIDGGAFEVAEHRVLGLFYTRAHAELFLRSLGGAGDTAAPGASEEETQPEPAPEVPGQAAAELSRPLAPALVRPAPRGREDACDPGAVRRKALAWSAEDDMTAAWTGCCARAAYEMPQSSPLAACRSAP</sequence>
<proteinExistence type="predicted"/>
<dbReference type="AlphaFoldDB" id="A0A921TBY6"/>
<dbReference type="Proteomes" id="UP000698242">
    <property type="component" value="Unassembled WGS sequence"/>
</dbReference>
<protein>
    <submittedName>
        <fullName evidence="2">Uncharacterized protein</fullName>
    </submittedName>
</protein>